<evidence type="ECO:0000313" key="13">
    <source>
        <dbReference type="EMBL" id="HIZ02035.1"/>
    </source>
</evidence>
<dbReference type="Pfam" id="PF02518">
    <property type="entry name" value="HATPase_c"/>
    <property type="match status" value="1"/>
</dbReference>
<feature type="repeat" description="TPR" evidence="9">
    <location>
        <begin position="123"/>
        <end position="156"/>
    </location>
</feature>
<dbReference type="EC" id="2.7.13.3" evidence="2"/>
<sequence>MKIVLLICCLLHAAITVCASDSEWIFCQAELSRALSSNNADSLATAYAHCGEYYAYRDADSTRYYCRMGLKYADRSCSEPYLFLLSNLANAYISSGDLGEGRRLLWDVLDEADRLDCDSCFRATALTSIGVTYRLQEKPDSALLCYNQALALLQNQEAYGEEAHLLTSIAILYANTSRLKEAMSYAGRAMRAADRCDDIDMVFYAHTTAGSIQVLRGDYAEATRLIHPVLSKARRQQKPGMELKCLTFLLGMFQRSGQRDSLECYMRQADRALARVPAESTEVVGYLETLYMILADEGRYHESLRIQQRLLDGPNRNQLGSISRLYLHMARNHRALHEYERAADCYERAYEASDSLHAAAVEAQLSELTVKYKTQEKELEIARLSEQHLKQRAQLMQWIAVASGLFFLLLALTLWYVFHWRRVRREEELKLARSYIDGMENERARLAKDLHDGVCNDLLGIGMQIQCSSATEVSAQVVDLLEQVRLEVRNISHELMPPRFKCTTLDEMLEEYVERFPSSDKVSICFSKQNEGGDWTEIPEQVAYEIYRVVQELLSNIVRHADASSIRISLCVSPSLLTLCVADDGKALSVPIATESKGIGLDSIRERTKTLGGTLSVDTGESGQTFCLRVPLSPRKP</sequence>
<dbReference type="InterPro" id="IPR005467">
    <property type="entry name" value="His_kinase_dom"/>
</dbReference>
<keyword evidence="6" id="KW-0418">Kinase</keyword>
<keyword evidence="10" id="KW-0812">Transmembrane</keyword>
<accession>A0A9D2A5Y9</accession>
<dbReference type="Gene3D" id="1.25.40.10">
    <property type="entry name" value="Tetratricopeptide repeat domain"/>
    <property type="match status" value="2"/>
</dbReference>
<dbReference type="Proteomes" id="UP000824023">
    <property type="component" value="Unassembled WGS sequence"/>
</dbReference>
<evidence type="ECO:0000256" key="7">
    <source>
        <dbReference type="ARBA" id="ARBA00022840"/>
    </source>
</evidence>
<evidence type="ECO:0000256" key="9">
    <source>
        <dbReference type="PROSITE-ProRule" id="PRU00339"/>
    </source>
</evidence>
<feature type="repeat" description="TPR" evidence="9">
    <location>
        <begin position="323"/>
        <end position="356"/>
    </location>
</feature>
<evidence type="ECO:0000256" key="5">
    <source>
        <dbReference type="ARBA" id="ARBA00022741"/>
    </source>
</evidence>
<gene>
    <name evidence="13" type="ORF">H9819_07300</name>
</gene>
<dbReference type="InterPro" id="IPR019734">
    <property type="entry name" value="TPR_rpt"/>
</dbReference>
<dbReference type="InterPro" id="IPR011712">
    <property type="entry name" value="Sig_transdc_His_kin_sub3_dim/P"/>
</dbReference>
<dbReference type="AlphaFoldDB" id="A0A9D2A5Y9"/>
<dbReference type="GO" id="GO:0046983">
    <property type="term" value="F:protein dimerization activity"/>
    <property type="evidence" value="ECO:0007669"/>
    <property type="project" value="InterPro"/>
</dbReference>
<keyword evidence="9" id="KW-0802">TPR repeat</keyword>
<organism evidence="13 14">
    <name type="scientific">Candidatus Bacteroides merdipullorum</name>
    <dbReference type="NCBI Taxonomy" id="2838474"/>
    <lineage>
        <taxon>Bacteria</taxon>
        <taxon>Pseudomonadati</taxon>
        <taxon>Bacteroidota</taxon>
        <taxon>Bacteroidia</taxon>
        <taxon>Bacteroidales</taxon>
        <taxon>Bacteroidaceae</taxon>
        <taxon>Bacteroides</taxon>
    </lineage>
</organism>
<evidence type="ECO:0000256" key="11">
    <source>
        <dbReference type="SAM" id="SignalP"/>
    </source>
</evidence>
<feature type="transmembrane region" description="Helical" evidence="10">
    <location>
        <begin position="395"/>
        <end position="418"/>
    </location>
</feature>
<dbReference type="InterPro" id="IPR011990">
    <property type="entry name" value="TPR-like_helical_dom_sf"/>
</dbReference>
<evidence type="ECO:0000313" key="14">
    <source>
        <dbReference type="Proteomes" id="UP000824023"/>
    </source>
</evidence>
<evidence type="ECO:0000256" key="2">
    <source>
        <dbReference type="ARBA" id="ARBA00012438"/>
    </source>
</evidence>
<keyword evidence="11" id="KW-0732">Signal</keyword>
<keyword evidence="8" id="KW-0902">Two-component regulatory system</keyword>
<dbReference type="InterPro" id="IPR050482">
    <property type="entry name" value="Sensor_HK_TwoCompSys"/>
</dbReference>
<keyword evidence="3" id="KW-0597">Phosphoprotein</keyword>
<comment type="caution">
    <text evidence="13">The sequence shown here is derived from an EMBL/GenBank/DDBJ whole genome shotgun (WGS) entry which is preliminary data.</text>
</comment>
<dbReference type="Gene3D" id="3.30.565.10">
    <property type="entry name" value="Histidine kinase-like ATPase, C-terminal domain"/>
    <property type="match status" value="1"/>
</dbReference>
<dbReference type="SUPFAM" id="SSF55874">
    <property type="entry name" value="ATPase domain of HSP90 chaperone/DNA topoisomerase II/histidine kinase"/>
    <property type="match status" value="1"/>
</dbReference>
<dbReference type="CDD" id="cd16917">
    <property type="entry name" value="HATPase_UhpB-NarQ-NarX-like"/>
    <property type="match status" value="1"/>
</dbReference>
<dbReference type="InterPro" id="IPR036890">
    <property type="entry name" value="HATPase_C_sf"/>
</dbReference>
<evidence type="ECO:0000256" key="4">
    <source>
        <dbReference type="ARBA" id="ARBA00022679"/>
    </source>
</evidence>
<reference evidence="13" key="1">
    <citation type="journal article" date="2021" name="PeerJ">
        <title>Extensive microbial diversity within the chicken gut microbiome revealed by metagenomics and culture.</title>
        <authorList>
            <person name="Gilroy R."/>
            <person name="Ravi A."/>
            <person name="Getino M."/>
            <person name="Pursley I."/>
            <person name="Horton D.L."/>
            <person name="Alikhan N.F."/>
            <person name="Baker D."/>
            <person name="Gharbi K."/>
            <person name="Hall N."/>
            <person name="Watson M."/>
            <person name="Adriaenssens E.M."/>
            <person name="Foster-Nyarko E."/>
            <person name="Jarju S."/>
            <person name="Secka A."/>
            <person name="Antonio M."/>
            <person name="Oren A."/>
            <person name="Chaudhuri R.R."/>
            <person name="La Ragione R."/>
            <person name="Hildebrand F."/>
            <person name="Pallen M.J."/>
        </authorList>
    </citation>
    <scope>NUCLEOTIDE SEQUENCE</scope>
    <source>
        <strain evidence="13">ChiHjej12B11-24981</strain>
    </source>
</reference>
<keyword evidence="10" id="KW-0472">Membrane</keyword>
<evidence type="ECO:0000259" key="12">
    <source>
        <dbReference type="PROSITE" id="PS50109"/>
    </source>
</evidence>
<protein>
    <recommendedName>
        <fullName evidence="2">histidine kinase</fullName>
        <ecNumber evidence="2">2.7.13.3</ecNumber>
    </recommendedName>
</protein>
<evidence type="ECO:0000256" key="6">
    <source>
        <dbReference type="ARBA" id="ARBA00022777"/>
    </source>
</evidence>
<comment type="catalytic activity">
    <reaction evidence="1">
        <text>ATP + protein L-histidine = ADP + protein N-phospho-L-histidine.</text>
        <dbReference type="EC" id="2.7.13.3"/>
    </reaction>
</comment>
<dbReference type="EMBL" id="DXCK01000102">
    <property type="protein sequence ID" value="HIZ02035.1"/>
    <property type="molecule type" value="Genomic_DNA"/>
</dbReference>
<evidence type="ECO:0000256" key="8">
    <source>
        <dbReference type="ARBA" id="ARBA00023012"/>
    </source>
</evidence>
<dbReference type="InterPro" id="IPR003594">
    <property type="entry name" value="HATPase_dom"/>
</dbReference>
<keyword evidence="7" id="KW-0067">ATP-binding</keyword>
<dbReference type="GO" id="GO:0000155">
    <property type="term" value="F:phosphorelay sensor kinase activity"/>
    <property type="evidence" value="ECO:0007669"/>
    <property type="project" value="InterPro"/>
</dbReference>
<keyword evidence="4" id="KW-0808">Transferase</keyword>
<dbReference type="GO" id="GO:0005524">
    <property type="term" value="F:ATP binding"/>
    <property type="evidence" value="ECO:0007669"/>
    <property type="project" value="UniProtKB-KW"/>
</dbReference>
<reference evidence="13" key="2">
    <citation type="submission" date="2021-04" db="EMBL/GenBank/DDBJ databases">
        <authorList>
            <person name="Gilroy R."/>
        </authorList>
    </citation>
    <scope>NUCLEOTIDE SEQUENCE</scope>
    <source>
        <strain evidence="13">ChiHjej12B11-24981</strain>
    </source>
</reference>
<dbReference type="PROSITE" id="PS50005">
    <property type="entry name" value="TPR"/>
    <property type="match status" value="2"/>
</dbReference>
<proteinExistence type="predicted"/>
<dbReference type="PANTHER" id="PTHR24421">
    <property type="entry name" value="NITRATE/NITRITE SENSOR PROTEIN NARX-RELATED"/>
    <property type="match status" value="1"/>
</dbReference>
<feature type="chain" id="PRO_5039371941" description="histidine kinase" evidence="11">
    <location>
        <begin position="20"/>
        <end position="637"/>
    </location>
</feature>
<feature type="signal peptide" evidence="11">
    <location>
        <begin position="1"/>
        <end position="19"/>
    </location>
</feature>
<feature type="domain" description="Histidine kinase" evidence="12">
    <location>
        <begin position="545"/>
        <end position="634"/>
    </location>
</feature>
<keyword evidence="10" id="KW-1133">Transmembrane helix</keyword>
<dbReference type="PANTHER" id="PTHR24421:SF10">
    <property type="entry name" value="NITRATE_NITRITE SENSOR PROTEIN NARQ"/>
    <property type="match status" value="1"/>
</dbReference>
<dbReference type="PROSITE" id="PS50109">
    <property type="entry name" value="HIS_KIN"/>
    <property type="match status" value="1"/>
</dbReference>
<dbReference type="SMART" id="SM00028">
    <property type="entry name" value="TPR"/>
    <property type="match status" value="3"/>
</dbReference>
<dbReference type="GO" id="GO:0016020">
    <property type="term" value="C:membrane"/>
    <property type="evidence" value="ECO:0007669"/>
    <property type="project" value="InterPro"/>
</dbReference>
<dbReference type="SUPFAM" id="SSF48452">
    <property type="entry name" value="TPR-like"/>
    <property type="match status" value="1"/>
</dbReference>
<evidence type="ECO:0000256" key="1">
    <source>
        <dbReference type="ARBA" id="ARBA00000085"/>
    </source>
</evidence>
<dbReference type="Pfam" id="PF07730">
    <property type="entry name" value="HisKA_3"/>
    <property type="match status" value="1"/>
</dbReference>
<keyword evidence="5" id="KW-0547">Nucleotide-binding</keyword>
<evidence type="ECO:0000256" key="3">
    <source>
        <dbReference type="ARBA" id="ARBA00022553"/>
    </source>
</evidence>
<dbReference type="Pfam" id="PF13424">
    <property type="entry name" value="TPR_12"/>
    <property type="match status" value="1"/>
</dbReference>
<dbReference type="Gene3D" id="1.20.5.1930">
    <property type="match status" value="1"/>
</dbReference>
<dbReference type="SMART" id="SM00387">
    <property type="entry name" value="HATPase_c"/>
    <property type="match status" value="1"/>
</dbReference>
<evidence type="ECO:0000256" key="10">
    <source>
        <dbReference type="SAM" id="Phobius"/>
    </source>
</evidence>
<name>A0A9D2A5Y9_9BACE</name>